<comment type="subcellular location">
    <subcellularLocation>
        <location evidence="5">Cell inner membrane</location>
        <topology evidence="5">Multi-pass membrane protein</topology>
    </subcellularLocation>
</comment>
<keyword evidence="1 5" id="KW-1003">Cell membrane</keyword>
<feature type="transmembrane region" description="Helical" evidence="5">
    <location>
        <begin position="49"/>
        <end position="68"/>
    </location>
</feature>
<proteinExistence type="inferred from homology"/>
<dbReference type="NCBIfam" id="TIGR00997">
    <property type="entry name" value="ispZ"/>
    <property type="match status" value="1"/>
</dbReference>
<evidence type="ECO:0000256" key="4">
    <source>
        <dbReference type="ARBA" id="ARBA00023136"/>
    </source>
</evidence>
<evidence type="ECO:0000313" key="6">
    <source>
        <dbReference type="EMBL" id="ALB21777.1"/>
    </source>
</evidence>
<name>A0A1L6T9I3_PISSA</name>
<dbReference type="InterPro" id="IPR006008">
    <property type="entry name" value="YciB"/>
</dbReference>
<evidence type="ECO:0000256" key="1">
    <source>
        <dbReference type="ARBA" id="ARBA00022475"/>
    </source>
</evidence>
<dbReference type="EMBL" id="CP012508">
    <property type="protein sequence ID" value="ALB21777.1"/>
    <property type="molecule type" value="Genomic_DNA"/>
</dbReference>
<dbReference type="AlphaFoldDB" id="A0A1L6T9I3"/>
<feature type="transmembrane region" description="Helical" evidence="5">
    <location>
        <begin position="80"/>
        <end position="96"/>
    </location>
</feature>
<keyword evidence="4 5" id="KW-0472">Membrane</keyword>
<evidence type="ECO:0000256" key="3">
    <source>
        <dbReference type="ARBA" id="ARBA00022989"/>
    </source>
</evidence>
<evidence type="ECO:0000313" key="7">
    <source>
        <dbReference type="Proteomes" id="UP000029558"/>
    </source>
</evidence>
<dbReference type="RefSeq" id="WP_017376579.1">
    <property type="nucleotide sequence ID" value="NZ_CP012508.1"/>
</dbReference>
<feature type="transmembrane region" description="Helical" evidence="5">
    <location>
        <begin position="151"/>
        <end position="170"/>
    </location>
</feature>
<dbReference type="NCBIfam" id="NF001325">
    <property type="entry name" value="PRK00259.1-3"/>
    <property type="match status" value="1"/>
</dbReference>
<dbReference type="PANTHER" id="PTHR36917">
    <property type="entry name" value="INTRACELLULAR SEPTATION PROTEIN A-RELATED"/>
    <property type="match status" value="1"/>
</dbReference>
<evidence type="ECO:0000256" key="5">
    <source>
        <dbReference type="HAMAP-Rule" id="MF_00189"/>
    </source>
</evidence>
<comment type="similarity">
    <text evidence="5">Belongs to the YciB family.</text>
</comment>
<sequence>MKFILNIALLLAFFIAFKMYNLYTATAVLIIAALVQALILYITYRKLEFAEWLTVILIIVFGTATLLLHDKELIKWKFSIVNWAFGIGIIISQYVGKKPIMQRLLDHAITMKAKIWRKLNTAWAIFFLLLGFLNIYIMYHFSDNAWVNFKTFGDIGLTLAFIVCQVFYLARHIEHDKEKQ</sequence>
<accession>A0A1L6T9I3</accession>
<keyword evidence="2 5" id="KW-0812">Transmembrane</keyword>
<gene>
    <name evidence="5" type="primary">yciB</name>
    <name evidence="6" type="ORF">KU39_593</name>
</gene>
<dbReference type="OrthoDB" id="9788219at2"/>
<comment type="function">
    <text evidence="5">Plays a role in cell envelope biogenesis, maintenance of cell envelope integrity and membrane homeostasis.</text>
</comment>
<organism evidence="6 7">
    <name type="scientific">Piscirickettsia salmonis</name>
    <dbReference type="NCBI Taxonomy" id="1238"/>
    <lineage>
        <taxon>Bacteria</taxon>
        <taxon>Pseudomonadati</taxon>
        <taxon>Pseudomonadota</taxon>
        <taxon>Gammaproteobacteria</taxon>
        <taxon>Thiotrichales</taxon>
        <taxon>Piscirickettsiaceae</taxon>
        <taxon>Piscirickettsia</taxon>
    </lineage>
</organism>
<dbReference type="HAMAP" id="MF_00189">
    <property type="entry name" value="YciB"/>
    <property type="match status" value="1"/>
</dbReference>
<reference evidence="6 7" key="1">
    <citation type="journal article" date="2014" name="Genome Announc.">
        <title>Comparative Genome Analysis of Two Isolates of the Fish Pathogen Piscirickettsia salmonis from Different Hosts Reveals Major Differences in Virulence-Associated Secretion Systems.</title>
        <authorList>
            <person name="Bohle H."/>
            <person name="Henriquez P."/>
            <person name="Grothusen H."/>
            <person name="Navas E."/>
            <person name="Sandoval A."/>
            <person name="Bustamante F."/>
            <person name="Bustos P."/>
            <person name="Mancilla M."/>
        </authorList>
    </citation>
    <scope>NUCLEOTIDE SEQUENCE [LARGE SCALE GENOMIC DNA]</scope>
    <source>
        <strain evidence="7">B1-32597</strain>
    </source>
</reference>
<dbReference type="GO" id="GO:0005886">
    <property type="term" value="C:plasma membrane"/>
    <property type="evidence" value="ECO:0007669"/>
    <property type="project" value="UniProtKB-SubCell"/>
</dbReference>
<keyword evidence="3 5" id="KW-1133">Transmembrane helix</keyword>
<protein>
    <recommendedName>
        <fullName evidence="5">Inner membrane-spanning protein YciB</fullName>
    </recommendedName>
</protein>
<dbReference type="Proteomes" id="UP000029558">
    <property type="component" value="Chromosome"/>
</dbReference>
<feature type="transmembrane region" description="Helical" evidence="5">
    <location>
        <begin position="20"/>
        <end position="42"/>
    </location>
</feature>
<evidence type="ECO:0000256" key="2">
    <source>
        <dbReference type="ARBA" id="ARBA00022692"/>
    </source>
</evidence>
<keyword evidence="5" id="KW-0997">Cell inner membrane</keyword>
<feature type="transmembrane region" description="Helical" evidence="5">
    <location>
        <begin position="121"/>
        <end position="139"/>
    </location>
</feature>
<dbReference type="Pfam" id="PF04279">
    <property type="entry name" value="IspA"/>
    <property type="match status" value="1"/>
</dbReference>
<dbReference type="PANTHER" id="PTHR36917:SF1">
    <property type="entry name" value="INNER MEMBRANE-SPANNING PROTEIN YCIB"/>
    <property type="match status" value="1"/>
</dbReference>